<dbReference type="EMBL" id="GBRH01261814">
    <property type="protein sequence ID" value="JAD36081.1"/>
    <property type="molecule type" value="Transcribed_RNA"/>
</dbReference>
<sequence length="71" mass="8326">MSRLGTGTITEPNIRKASLYLHCSLLPVVPDVVRVQDVKYRLFYWKHCCFLVLQMHKPLVSIRIRVGRLME</sequence>
<proteinExistence type="predicted"/>
<evidence type="ECO:0000313" key="1">
    <source>
        <dbReference type="EMBL" id="JAD36081.1"/>
    </source>
</evidence>
<reference evidence="1" key="2">
    <citation type="journal article" date="2015" name="Data Brief">
        <title>Shoot transcriptome of the giant reed, Arundo donax.</title>
        <authorList>
            <person name="Barrero R.A."/>
            <person name="Guerrero F.D."/>
            <person name="Moolhuijzen P."/>
            <person name="Goolsby J.A."/>
            <person name="Tidwell J."/>
            <person name="Bellgard S.E."/>
            <person name="Bellgard M.I."/>
        </authorList>
    </citation>
    <scope>NUCLEOTIDE SEQUENCE</scope>
    <source>
        <tissue evidence="1">Shoot tissue taken approximately 20 cm above the soil surface</tissue>
    </source>
</reference>
<protein>
    <submittedName>
        <fullName evidence="1">Uncharacterized protein</fullName>
    </submittedName>
</protein>
<organism evidence="1">
    <name type="scientific">Arundo donax</name>
    <name type="common">Giant reed</name>
    <name type="synonym">Donax arundinaceus</name>
    <dbReference type="NCBI Taxonomy" id="35708"/>
    <lineage>
        <taxon>Eukaryota</taxon>
        <taxon>Viridiplantae</taxon>
        <taxon>Streptophyta</taxon>
        <taxon>Embryophyta</taxon>
        <taxon>Tracheophyta</taxon>
        <taxon>Spermatophyta</taxon>
        <taxon>Magnoliopsida</taxon>
        <taxon>Liliopsida</taxon>
        <taxon>Poales</taxon>
        <taxon>Poaceae</taxon>
        <taxon>PACMAD clade</taxon>
        <taxon>Arundinoideae</taxon>
        <taxon>Arundineae</taxon>
        <taxon>Arundo</taxon>
    </lineage>
</organism>
<reference evidence="1" key="1">
    <citation type="submission" date="2014-09" db="EMBL/GenBank/DDBJ databases">
        <authorList>
            <person name="Magalhaes I.L.F."/>
            <person name="Oliveira U."/>
            <person name="Santos F.R."/>
            <person name="Vidigal T.H.D.A."/>
            <person name="Brescovit A.D."/>
            <person name="Santos A.J."/>
        </authorList>
    </citation>
    <scope>NUCLEOTIDE SEQUENCE</scope>
    <source>
        <tissue evidence="1">Shoot tissue taken approximately 20 cm above the soil surface</tissue>
    </source>
</reference>
<accession>A0A0A8ZB97</accession>
<dbReference type="AlphaFoldDB" id="A0A0A8ZB97"/>
<name>A0A0A8ZB97_ARUDO</name>